<dbReference type="EMBL" id="JACHJT010000001">
    <property type="protein sequence ID" value="MBB4931888.1"/>
    <property type="molecule type" value="Genomic_DNA"/>
</dbReference>
<name>A0A7W7W2X3_9ACTN</name>
<dbReference type="RefSeq" id="WP_184578788.1">
    <property type="nucleotide sequence ID" value="NZ_JACHJT010000001.1"/>
</dbReference>
<keyword evidence="1" id="KW-0812">Transmembrane</keyword>
<keyword evidence="3" id="KW-1185">Reference proteome</keyword>
<reference evidence="2 3" key="1">
    <citation type="submission" date="2020-08" db="EMBL/GenBank/DDBJ databases">
        <title>Sequencing the genomes of 1000 actinobacteria strains.</title>
        <authorList>
            <person name="Klenk H.-P."/>
        </authorList>
    </citation>
    <scope>NUCLEOTIDE SEQUENCE [LARGE SCALE GENOMIC DNA]</scope>
    <source>
        <strain evidence="2 3">DSM 102030</strain>
    </source>
</reference>
<evidence type="ECO:0000313" key="2">
    <source>
        <dbReference type="EMBL" id="MBB4931888.1"/>
    </source>
</evidence>
<protein>
    <submittedName>
        <fullName evidence="2">Uncharacterized protein</fullName>
    </submittedName>
</protein>
<gene>
    <name evidence="2" type="ORF">F4561_002708</name>
</gene>
<evidence type="ECO:0000256" key="1">
    <source>
        <dbReference type="SAM" id="Phobius"/>
    </source>
</evidence>
<dbReference type="AlphaFoldDB" id="A0A7W7W2X3"/>
<dbReference type="Proteomes" id="UP000523007">
    <property type="component" value="Unassembled WGS sequence"/>
</dbReference>
<evidence type="ECO:0000313" key="3">
    <source>
        <dbReference type="Proteomes" id="UP000523007"/>
    </source>
</evidence>
<keyword evidence="1" id="KW-1133">Transmembrane helix</keyword>
<accession>A0A7W7W2X3</accession>
<keyword evidence="1" id="KW-0472">Membrane</keyword>
<sequence>MYLALAIAAFVLAAWSDGKIKGGHWWWIPLGVGVMGSMLLYASSASQTMQGWMDVPISWVAQIFAGVLGESLPHQIIYGIIATGLLLITIADLAKDHSYNRQARTALVVAPIAAHGAGGWVGDIIATVHGSGADIVVSLVDGMFG</sequence>
<proteinExistence type="predicted"/>
<organism evidence="2 3">
    <name type="scientific">Lipingzhangella halophila</name>
    <dbReference type="NCBI Taxonomy" id="1783352"/>
    <lineage>
        <taxon>Bacteria</taxon>
        <taxon>Bacillati</taxon>
        <taxon>Actinomycetota</taxon>
        <taxon>Actinomycetes</taxon>
        <taxon>Streptosporangiales</taxon>
        <taxon>Nocardiopsidaceae</taxon>
        <taxon>Lipingzhangella</taxon>
    </lineage>
</organism>
<feature type="transmembrane region" description="Helical" evidence="1">
    <location>
        <begin position="75"/>
        <end position="94"/>
    </location>
</feature>
<comment type="caution">
    <text evidence="2">The sequence shown here is derived from an EMBL/GenBank/DDBJ whole genome shotgun (WGS) entry which is preliminary data.</text>
</comment>
<feature type="transmembrane region" description="Helical" evidence="1">
    <location>
        <begin position="26"/>
        <end position="44"/>
    </location>
</feature>